<comment type="caution">
    <text evidence="3">The sequence shown here is derived from an EMBL/GenBank/DDBJ whole genome shotgun (WGS) entry which is preliminary data.</text>
</comment>
<evidence type="ECO:0008006" key="5">
    <source>
        <dbReference type="Google" id="ProtNLM"/>
    </source>
</evidence>
<organism evidence="3 4">
    <name type="scientific">Albugo candida</name>
    <dbReference type="NCBI Taxonomy" id="65357"/>
    <lineage>
        <taxon>Eukaryota</taxon>
        <taxon>Sar</taxon>
        <taxon>Stramenopiles</taxon>
        <taxon>Oomycota</taxon>
        <taxon>Peronosporomycetes</taxon>
        <taxon>Albuginales</taxon>
        <taxon>Albuginaceae</taxon>
        <taxon>Albugo</taxon>
    </lineage>
</organism>
<evidence type="ECO:0000256" key="1">
    <source>
        <dbReference type="SAM" id="MobiDB-lite"/>
    </source>
</evidence>
<feature type="region of interest" description="Disordered" evidence="1">
    <location>
        <begin position="119"/>
        <end position="138"/>
    </location>
</feature>
<keyword evidence="4" id="KW-1185">Reference proteome</keyword>
<dbReference type="EMBL" id="CAIX01000598">
    <property type="protein sequence ID" value="CCI11207.1"/>
    <property type="molecule type" value="Genomic_DNA"/>
</dbReference>
<proteinExistence type="predicted"/>
<dbReference type="InParanoid" id="A0A024FWB1"/>
<gene>
    <name evidence="3" type="ORF">BN9_125470</name>
</gene>
<accession>A0A024FWB1</accession>
<feature type="compositionally biased region" description="Basic and acidic residues" evidence="1">
    <location>
        <begin position="94"/>
        <end position="106"/>
    </location>
</feature>
<sequence>MSTCKSIRKALLMLFLLLLTICETSASGFLGSRQELGKFPRFKGFKMPFFSKKKTDDPSKAEEDKRGMTGSTVSWTKLAAEEKKMGKKARKARDKYDATQKRKNDKAVQNAESYTTIGKASQAKTMSHNGEILTWPTP</sequence>
<evidence type="ECO:0000313" key="4">
    <source>
        <dbReference type="Proteomes" id="UP000053237"/>
    </source>
</evidence>
<reference evidence="3 4" key="1">
    <citation type="submission" date="2012-05" db="EMBL/GenBank/DDBJ databases">
        <title>Recombination and specialization in a pathogen metapopulation.</title>
        <authorList>
            <person name="Gardiner A."/>
            <person name="Kemen E."/>
            <person name="Schultz-Larsen T."/>
            <person name="MacLean D."/>
            <person name="Van Oosterhout C."/>
            <person name="Jones J.D.G."/>
        </authorList>
    </citation>
    <scope>NUCLEOTIDE SEQUENCE [LARGE SCALE GENOMIC DNA]</scope>
    <source>
        <strain evidence="3 4">Ac Nc2</strain>
    </source>
</reference>
<feature type="compositionally biased region" description="Basic and acidic residues" evidence="1">
    <location>
        <begin position="53"/>
        <end position="67"/>
    </location>
</feature>
<evidence type="ECO:0000256" key="2">
    <source>
        <dbReference type="SAM" id="SignalP"/>
    </source>
</evidence>
<keyword evidence="2" id="KW-0732">Signal</keyword>
<dbReference type="Proteomes" id="UP000053237">
    <property type="component" value="Unassembled WGS sequence"/>
</dbReference>
<feature type="compositionally biased region" description="Polar residues" evidence="1">
    <location>
        <begin position="119"/>
        <end position="128"/>
    </location>
</feature>
<feature type="chain" id="PRO_5001529123" description="RxLR effector protein" evidence="2">
    <location>
        <begin position="27"/>
        <end position="138"/>
    </location>
</feature>
<feature type="region of interest" description="Disordered" evidence="1">
    <location>
        <begin position="53"/>
        <end position="114"/>
    </location>
</feature>
<protein>
    <recommendedName>
        <fullName evidence="5">RxLR effector protein</fullName>
    </recommendedName>
</protein>
<evidence type="ECO:0000313" key="3">
    <source>
        <dbReference type="EMBL" id="CCI11207.1"/>
    </source>
</evidence>
<feature type="signal peptide" evidence="2">
    <location>
        <begin position="1"/>
        <end position="26"/>
    </location>
</feature>
<dbReference type="AlphaFoldDB" id="A0A024FWB1"/>
<name>A0A024FWB1_9STRA</name>